<dbReference type="PATRIC" id="fig|1329909.3.peg.1677"/>
<dbReference type="GO" id="GO:0004497">
    <property type="term" value="F:monooxygenase activity"/>
    <property type="evidence" value="ECO:0007669"/>
    <property type="project" value="UniProtKB-KW"/>
</dbReference>
<dbReference type="Proteomes" id="UP000015525">
    <property type="component" value="Unassembled WGS sequence"/>
</dbReference>
<dbReference type="InterPro" id="IPR036396">
    <property type="entry name" value="Cyt_P450_sf"/>
</dbReference>
<gene>
    <name evidence="3" type="ORF">L288_08680</name>
</gene>
<evidence type="ECO:0000313" key="4">
    <source>
        <dbReference type="Proteomes" id="UP000015525"/>
    </source>
</evidence>
<keyword evidence="2" id="KW-0560">Oxidoreductase</keyword>
<evidence type="ECO:0000313" key="3">
    <source>
        <dbReference type="EMBL" id="EQB08089.1"/>
    </source>
</evidence>
<proteinExistence type="inferred from homology"/>
<reference evidence="3 4" key="1">
    <citation type="journal article" date="2013" name="Genome Announc.">
        <title>Draft Genome Sequence of Sphingobium quisquiliarum Strain P25T, a Novel Hexachlorocyclohexane (HCH)-Degrading Bacterium Isolated from an HCH Dumpsite.</title>
        <authorList>
            <person name="Kumar Singh A."/>
            <person name="Sangwan N."/>
            <person name="Sharma A."/>
            <person name="Gupta V."/>
            <person name="Khurana J.P."/>
            <person name="Lal R."/>
        </authorList>
    </citation>
    <scope>NUCLEOTIDE SEQUENCE [LARGE SCALE GENOMIC DNA]</scope>
    <source>
        <strain evidence="3 4">P25</strain>
    </source>
</reference>
<dbReference type="InterPro" id="IPR002397">
    <property type="entry name" value="Cyt_P450_B"/>
</dbReference>
<name>T0IEJ8_9SPHN</name>
<dbReference type="Pfam" id="PF00067">
    <property type="entry name" value="p450"/>
    <property type="match status" value="1"/>
</dbReference>
<organism evidence="3 4">
    <name type="scientific">Sphingobium quisquiliarum P25</name>
    <dbReference type="NCBI Taxonomy" id="1329909"/>
    <lineage>
        <taxon>Bacteria</taxon>
        <taxon>Pseudomonadati</taxon>
        <taxon>Pseudomonadota</taxon>
        <taxon>Alphaproteobacteria</taxon>
        <taxon>Sphingomonadales</taxon>
        <taxon>Sphingomonadaceae</taxon>
        <taxon>Sphingobium</taxon>
    </lineage>
</organism>
<keyword evidence="4" id="KW-1185">Reference proteome</keyword>
<sequence length="398" mass="45141">MIDYDPFADAIIGGDPHPIYKRMRDDAPAFYLEKYDAWALSRFEDIWNTSLDTVRFTSSKGTLPSQVLTKEQPVIPILNWVDPPDHTMLQKMFLPLLNAAAVKKQAEMMRMAVTEFLDDLSGRDEFDVMDDLAMPLASRLIFDFVGVPPSDQPRMRECVSLLFGHDPSDGAVTEEGLRAYEEMNAYCGELAESRRGWIEQPNDAVSAFFQYEQRIGRRMSKEEASIHLGMLVSGGSETIAKGVTLLIYLLHQFPEQKKQVVADPSLLLDAFQEALRYDNPTQFLCRTVAQDVTLHGQTLKQGQGVLLLYASGNRDEREFDRPDEFDVRRGKRRILSFSGGPHLCLGIHFARLEVRVLMEELLARFPDYELDVGRARKIKTELTKGFAELPMRLARGAA</sequence>
<accession>T0IEJ8</accession>
<evidence type="ECO:0000256" key="1">
    <source>
        <dbReference type="ARBA" id="ARBA00010617"/>
    </source>
</evidence>
<dbReference type="PROSITE" id="PS00086">
    <property type="entry name" value="CYTOCHROME_P450"/>
    <property type="match status" value="1"/>
</dbReference>
<evidence type="ECO:0000256" key="2">
    <source>
        <dbReference type="RuleBase" id="RU000461"/>
    </source>
</evidence>
<dbReference type="InterPro" id="IPR001128">
    <property type="entry name" value="Cyt_P450"/>
</dbReference>
<dbReference type="GO" id="GO:0016705">
    <property type="term" value="F:oxidoreductase activity, acting on paired donors, with incorporation or reduction of molecular oxygen"/>
    <property type="evidence" value="ECO:0007669"/>
    <property type="project" value="InterPro"/>
</dbReference>
<dbReference type="RefSeq" id="WP_021238009.1">
    <property type="nucleotide sequence ID" value="NZ_ATHO01000071.1"/>
</dbReference>
<evidence type="ECO:0008006" key="5">
    <source>
        <dbReference type="Google" id="ProtNLM"/>
    </source>
</evidence>
<dbReference type="GO" id="GO:0005506">
    <property type="term" value="F:iron ion binding"/>
    <property type="evidence" value="ECO:0007669"/>
    <property type="project" value="InterPro"/>
</dbReference>
<comment type="caution">
    <text evidence="3">The sequence shown here is derived from an EMBL/GenBank/DDBJ whole genome shotgun (WGS) entry which is preliminary data.</text>
</comment>
<dbReference type="EMBL" id="ATHO01000071">
    <property type="protein sequence ID" value="EQB08089.1"/>
    <property type="molecule type" value="Genomic_DNA"/>
</dbReference>
<dbReference type="SUPFAM" id="SSF48264">
    <property type="entry name" value="Cytochrome P450"/>
    <property type="match status" value="1"/>
</dbReference>
<dbReference type="PANTHER" id="PTHR46696:SF1">
    <property type="entry name" value="CYTOCHROME P450 YJIB-RELATED"/>
    <property type="match status" value="1"/>
</dbReference>
<keyword evidence="2" id="KW-0503">Monooxygenase</keyword>
<keyword evidence="2" id="KW-0349">Heme</keyword>
<keyword evidence="2" id="KW-0479">Metal-binding</keyword>
<dbReference type="GO" id="GO:0020037">
    <property type="term" value="F:heme binding"/>
    <property type="evidence" value="ECO:0007669"/>
    <property type="project" value="InterPro"/>
</dbReference>
<dbReference type="AlphaFoldDB" id="T0IEJ8"/>
<dbReference type="Gene3D" id="1.10.630.10">
    <property type="entry name" value="Cytochrome P450"/>
    <property type="match status" value="1"/>
</dbReference>
<dbReference type="InterPro" id="IPR017972">
    <property type="entry name" value="Cyt_P450_CS"/>
</dbReference>
<protein>
    <recommendedName>
        <fullName evidence="5">Cytochrome P450</fullName>
    </recommendedName>
</protein>
<dbReference type="PANTHER" id="PTHR46696">
    <property type="entry name" value="P450, PUTATIVE (EUROFUNG)-RELATED"/>
    <property type="match status" value="1"/>
</dbReference>
<dbReference type="PRINTS" id="PR00359">
    <property type="entry name" value="BP450"/>
</dbReference>
<comment type="similarity">
    <text evidence="1 2">Belongs to the cytochrome P450 family.</text>
</comment>
<keyword evidence="2" id="KW-0408">Iron</keyword>